<sequence>MGNVPELLEIKGIVEESETVRTFIFDWDFRREIVPGQFVMVWNFSDEKPMSVSLIDHKRSEIGISIRRVGEFTSAVHELDEGDLLGVRGPYGRGFELMGRNLILVGGGIGMAPLAALAEEAVARGMNVDAVVAARTSDELLFTERLENAGVNIHTCTDDGTCGFQGFAHERLSEMDGEYDMAAVCGPEPMMFHVKAVLDERGIPTQFSLERYMKCAVGICGQCCVDGTGWRVCAEGPVFWDHELRGVGEFGRYRRDAAGRRISW</sequence>
<dbReference type="Gene3D" id="3.40.50.80">
    <property type="entry name" value="Nucleotide-binding domain of ferredoxin-NADP reductase (FNR) module"/>
    <property type="match status" value="1"/>
</dbReference>
<dbReference type="Gene3D" id="2.10.240.10">
    <property type="entry name" value="Dihydroorotate dehydrogenase, electron transfer subunit"/>
    <property type="match status" value="1"/>
</dbReference>
<dbReference type="InterPro" id="IPR037117">
    <property type="entry name" value="Dihydroorotate_DH_ele_sf"/>
</dbReference>
<organism evidence="14 15">
    <name type="scientific">Methanothermobacter marburgensis (strain ATCC BAA-927 / DSM 2133 / JCM 14651 / NBRC 100331 / OCM 82 / Marburg)</name>
    <name type="common">Methanobacterium thermoautotrophicum</name>
    <dbReference type="NCBI Taxonomy" id="79929"/>
    <lineage>
        <taxon>Archaea</taxon>
        <taxon>Methanobacteriati</taxon>
        <taxon>Methanobacteriota</taxon>
        <taxon>Methanomada group</taxon>
        <taxon>Methanobacteria</taxon>
        <taxon>Methanobacteriales</taxon>
        <taxon>Methanobacteriaceae</taxon>
        <taxon>Methanothermobacter</taxon>
    </lineage>
</organism>
<comment type="similarity">
    <text evidence="1 11">Belongs to the PyrK family.</text>
</comment>
<protein>
    <recommendedName>
        <fullName evidence="11">Probable dihydroorotate dehydrogenase B (NAD(+)), electron transfer subunit</fullName>
    </recommendedName>
    <alternativeName>
        <fullName evidence="11">Dihydroorotate oxidase B, electron transfer subunit</fullName>
    </alternativeName>
</protein>
<evidence type="ECO:0000256" key="2">
    <source>
        <dbReference type="ARBA" id="ARBA00022448"/>
    </source>
</evidence>
<comment type="cofactor">
    <cofactor evidence="11">
        <name>[2Fe-2S] cluster</name>
        <dbReference type="ChEBI" id="CHEBI:190135"/>
    </cofactor>
    <text evidence="11">Binds 1 [2Fe-2S] cluster per subunit.</text>
</comment>
<reference evidence="14 15" key="2">
    <citation type="journal article" date="2010" name="J. Bacteriol.">
        <title>Complete genome sequence of Methanothermobacter marburgensis, a methanoarchaeon model organism.</title>
        <authorList>
            <person name="Liesegang H."/>
            <person name="Kaster A.K."/>
            <person name="Wiezer A."/>
            <person name="Goenrich M."/>
            <person name="Wollherr A."/>
            <person name="Seedorf H."/>
            <person name="Gottschalk G."/>
            <person name="Thauer R.K."/>
        </authorList>
    </citation>
    <scope>NUCLEOTIDE SEQUENCE [LARGE SCALE GENOMIC DNA]</scope>
    <source>
        <strain evidence="15">ATCC BAA-927 / DSM 2133 / JCM 14651 / NBRC 100331 / OCM 82 / Marburg</strain>
    </source>
</reference>
<dbReference type="PATRIC" id="fig|79929.8.peg.1547"/>
<dbReference type="InterPro" id="IPR019480">
    <property type="entry name" value="Dihydroorotate_DH_Fe-S-bd"/>
</dbReference>
<dbReference type="EMBL" id="CP001710">
    <property type="protein sequence ID" value="ADL59176.1"/>
    <property type="molecule type" value="Genomic_DNA"/>
</dbReference>
<dbReference type="HAMAP" id="MF_01211">
    <property type="entry name" value="DHODB_Fe_S_bind"/>
    <property type="match status" value="1"/>
</dbReference>
<accession>D9PY78</accession>
<comment type="cofactor">
    <cofactor evidence="12">
        <name>[2Fe-2S] cluster</name>
        <dbReference type="ChEBI" id="CHEBI:190135"/>
    </cofactor>
    <text evidence="12">Binds 1 [2Fe-2S] cluster per subunit.</text>
</comment>
<comment type="function">
    <text evidence="11">Responsible for channeling the electrons from the oxidation of dihydroorotate from the FMN redox center in the PyrD type B subunit to the ultimate electron acceptor NAD(+).</text>
</comment>
<dbReference type="InterPro" id="IPR017927">
    <property type="entry name" value="FAD-bd_FR_type"/>
</dbReference>
<evidence type="ECO:0000256" key="7">
    <source>
        <dbReference type="ARBA" id="ARBA00022975"/>
    </source>
</evidence>
<evidence type="ECO:0000313" key="14">
    <source>
        <dbReference type="EMBL" id="ADL59176.1"/>
    </source>
</evidence>
<dbReference type="InterPro" id="IPR001433">
    <property type="entry name" value="OxRdtase_FAD/NAD-bd"/>
</dbReference>
<dbReference type="InterPro" id="IPR012165">
    <property type="entry name" value="Cyt_c3_hydrogenase_gsu"/>
</dbReference>
<dbReference type="NCBIfam" id="NF000796">
    <property type="entry name" value="PRK00054.1-1"/>
    <property type="match status" value="1"/>
</dbReference>
<evidence type="ECO:0000256" key="10">
    <source>
        <dbReference type="ARBA" id="ARBA00023014"/>
    </source>
</evidence>
<dbReference type="RefSeq" id="WP_013296386.1">
    <property type="nucleotide sequence ID" value="NC_014408.1"/>
</dbReference>
<dbReference type="GO" id="GO:0044205">
    <property type="term" value="P:'de novo' UMP biosynthetic process"/>
    <property type="evidence" value="ECO:0007669"/>
    <property type="project" value="UniProtKB-UniRule"/>
</dbReference>
<reference key="1">
    <citation type="submission" date="2009-08" db="EMBL/GenBank/DDBJ databases">
        <title>The genome sequence of Methanothermobacter marburgensis.</title>
        <authorList>
            <person name="Kaster A."/>
            <person name="Seedorf H."/>
            <person name="Goenrich M."/>
            <person name="Wiezer A."/>
            <person name="Liesegang H."/>
            <person name="Thauer R."/>
            <person name="Gottschalk G."/>
        </authorList>
    </citation>
    <scope>NUCLEOTIDE SEQUENCE</scope>
    <source>
        <strain>Marburg</strain>
    </source>
</reference>
<keyword evidence="3 11" id="KW-0285">Flavoprotein</keyword>
<keyword evidence="15" id="KW-1185">Reference proteome</keyword>
<dbReference type="OrthoDB" id="35401at2157"/>
<dbReference type="Proteomes" id="UP000000345">
    <property type="component" value="Chromosome"/>
</dbReference>
<gene>
    <name evidence="11 14" type="primary">pyrK</name>
    <name evidence="14" type="ordered locus">MTBMA_c15970</name>
</gene>
<dbReference type="InterPro" id="IPR023455">
    <property type="entry name" value="Dihydroorotate_DHASE_ETsu"/>
</dbReference>
<dbReference type="SUPFAM" id="SSF52343">
    <property type="entry name" value="Ferredoxin reductase-like, C-terminal NADP-linked domain"/>
    <property type="match status" value="1"/>
</dbReference>
<dbReference type="UniPathway" id="UPA00070">
    <property type="reaction ID" value="UER00945"/>
</dbReference>
<dbReference type="HOGENOM" id="CLU_003827_1_1_2"/>
<dbReference type="AlphaFoldDB" id="D9PY78"/>
<dbReference type="GO" id="GO:0051537">
    <property type="term" value="F:2 iron, 2 sulfur cluster binding"/>
    <property type="evidence" value="ECO:0007669"/>
    <property type="project" value="UniProtKB-KW"/>
</dbReference>
<dbReference type="InterPro" id="IPR039261">
    <property type="entry name" value="FNR_nucleotide-bd"/>
</dbReference>
<comment type="cofactor">
    <cofactor evidence="11">
        <name>FAD</name>
        <dbReference type="ChEBI" id="CHEBI:57692"/>
    </cofactor>
    <text evidence="11">Binds 1 FAD per subunit.</text>
</comment>
<dbReference type="InterPro" id="IPR017938">
    <property type="entry name" value="Riboflavin_synthase-like_b-brl"/>
</dbReference>
<dbReference type="InterPro" id="IPR050353">
    <property type="entry name" value="PyrK_electron_transfer"/>
</dbReference>
<feature type="binding site" evidence="11 12">
    <location>
        <position position="233"/>
    </location>
    <ligand>
        <name>[2Fe-2S] cluster</name>
        <dbReference type="ChEBI" id="CHEBI:190135"/>
    </ligand>
</feature>
<dbReference type="SUPFAM" id="SSF63380">
    <property type="entry name" value="Riboflavin synthase domain-like"/>
    <property type="match status" value="1"/>
</dbReference>
<dbReference type="PaxDb" id="79929-MTBMA_c15970"/>
<dbReference type="GeneID" id="77400365"/>
<evidence type="ECO:0000256" key="9">
    <source>
        <dbReference type="ARBA" id="ARBA00023004"/>
    </source>
</evidence>
<dbReference type="PANTHER" id="PTHR43513:SF3">
    <property type="entry name" value="DIHYDROOROTATE DEHYDROGENASE B (NAD(+)), ELECTRON TRANSFER SUBUNIT-RELATED"/>
    <property type="match status" value="1"/>
</dbReference>
<comment type="subunit">
    <text evidence="11">Heterotetramer of 2 PyrK and 2 PyrD type B subunits.</text>
</comment>
<dbReference type="GO" id="GO:0050660">
    <property type="term" value="F:flavin adenine dinucleotide binding"/>
    <property type="evidence" value="ECO:0007669"/>
    <property type="project" value="InterPro"/>
</dbReference>
<evidence type="ECO:0000256" key="4">
    <source>
        <dbReference type="ARBA" id="ARBA00022714"/>
    </source>
</evidence>
<proteinExistence type="inferred from homology"/>
<keyword evidence="6 11" id="KW-0274">FAD</keyword>
<dbReference type="Pfam" id="PF00175">
    <property type="entry name" value="NAD_binding_1"/>
    <property type="match status" value="1"/>
</dbReference>
<feature type="domain" description="FAD-binding FR-type" evidence="13">
    <location>
        <begin position="3"/>
        <end position="97"/>
    </location>
</feature>
<evidence type="ECO:0000256" key="12">
    <source>
        <dbReference type="PIRSR" id="PIRSR006816-2"/>
    </source>
</evidence>
<feature type="binding site" evidence="11 12">
    <location>
        <position position="223"/>
    </location>
    <ligand>
        <name>[2Fe-2S] cluster</name>
        <dbReference type="ChEBI" id="CHEBI:190135"/>
    </ligand>
</feature>
<evidence type="ECO:0000256" key="11">
    <source>
        <dbReference type="HAMAP-Rule" id="MF_01211"/>
    </source>
</evidence>
<feature type="binding site" evidence="11 12">
    <location>
        <position position="220"/>
    </location>
    <ligand>
        <name>[2Fe-2S] cluster</name>
        <dbReference type="ChEBI" id="CHEBI:190135"/>
    </ligand>
</feature>
<keyword evidence="4 11" id="KW-0001">2Fe-2S</keyword>
<keyword evidence="2 11" id="KW-0813">Transport</keyword>
<dbReference type="STRING" id="79929.MTBMA_c15970"/>
<dbReference type="Pfam" id="PF10418">
    <property type="entry name" value="DHODB_Fe-S_bind"/>
    <property type="match status" value="1"/>
</dbReference>
<keyword evidence="9 11" id="KW-0408">Iron</keyword>
<evidence type="ECO:0000256" key="1">
    <source>
        <dbReference type="ARBA" id="ARBA00006422"/>
    </source>
</evidence>
<dbReference type="GeneID" id="9705306"/>
<dbReference type="CDD" id="cd06220">
    <property type="entry name" value="DHOD_e_trans_like2"/>
    <property type="match status" value="1"/>
</dbReference>
<dbReference type="GO" id="GO:0046872">
    <property type="term" value="F:metal ion binding"/>
    <property type="evidence" value="ECO:0007669"/>
    <property type="project" value="UniProtKB-KW"/>
</dbReference>
<dbReference type="KEGG" id="mmg:MTBMA_c15970"/>
<evidence type="ECO:0000256" key="5">
    <source>
        <dbReference type="ARBA" id="ARBA00022723"/>
    </source>
</evidence>
<dbReference type="GO" id="GO:0009055">
    <property type="term" value="F:electron transfer activity"/>
    <property type="evidence" value="ECO:0007669"/>
    <property type="project" value="UniProtKB-UniRule"/>
</dbReference>
<keyword evidence="8 11" id="KW-0249">Electron transport</keyword>
<keyword evidence="10 11" id="KW-0411">Iron-sulfur</keyword>
<keyword evidence="5 11" id="KW-0479">Metal-binding</keyword>
<dbReference type="GO" id="GO:0016491">
    <property type="term" value="F:oxidoreductase activity"/>
    <property type="evidence" value="ECO:0007669"/>
    <property type="project" value="InterPro"/>
</dbReference>
<dbReference type="PANTHER" id="PTHR43513">
    <property type="entry name" value="DIHYDROOROTATE DEHYDROGENASE B (NAD(+)), ELECTRON TRANSFER SUBUNIT"/>
    <property type="match status" value="1"/>
</dbReference>
<evidence type="ECO:0000256" key="8">
    <source>
        <dbReference type="ARBA" id="ARBA00022982"/>
    </source>
</evidence>
<evidence type="ECO:0000259" key="13">
    <source>
        <dbReference type="PROSITE" id="PS51384"/>
    </source>
</evidence>
<name>D9PY78_METTM</name>
<dbReference type="Gene3D" id="2.40.30.10">
    <property type="entry name" value="Translation factors"/>
    <property type="match status" value="1"/>
</dbReference>
<evidence type="ECO:0000256" key="6">
    <source>
        <dbReference type="ARBA" id="ARBA00022827"/>
    </source>
</evidence>
<comment type="pathway">
    <text evidence="11">Pyrimidine metabolism; UMP biosynthesis via de novo pathway; orotate from (S)-dihydroorotate (NAD(+) route): step 1/1.</text>
</comment>
<dbReference type="PIRSF" id="PIRSF006816">
    <property type="entry name" value="Cyc3_hyd_g"/>
    <property type="match status" value="1"/>
</dbReference>
<dbReference type="PROSITE" id="PS51384">
    <property type="entry name" value="FAD_FR"/>
    <property type="match status" value="1"/>
</dbReference>
<evidence type="ECO:0000313" key="15">
    <source>
        <dbReference type="Proteomes" id="UP000000345"/>
    </source>
</evidence>
<evidence type="ECO:0000256" key="3">
    <source>
        <dbReference type="ARBA" id="ARBA00022630"/>
    </source>
</evidence>
<feature type="binding site" evidence="11 12">
    <location>
        <position position="215"/>
    </location>
    <ligand>
        <name>[2Fe-2S] cluster</name>
        <dbReference type="ChEBI" id="CHEBI:190135"/>
    </ligand>
</feature>
<keyword evidence="7 11" id="KW-0665">Pyrimidine biosynthesis</keyword>